<dbReference type="AlphaFoldDB" id="A0A2K8SJE6"/>
<dbReference type="EMBL" id="CP024785">
    <property type="protein sequence ID" value="AUB35569.1"/>
    <property type="molecule type" value="Genomic_DNA"/>
</dbReference>
<accession>A0A2K8SJE6</accession>
<reference evidence="1 2" key="1">
    <citation type="submission" date="2017-11" db="EMBL/GenBank/DDBJ databases">
        <title>Complete genome of a free-living desiccation-tolerant cyanobacterium and its photosynthetic adaptation to extreme terrestrial habitat.</title>
        <authorList>
            <person name="Shang J."/>
        </authorList>
    </citation>
    <scope>NUCLEOTIDE SEQUENCE [LARGE SCALE GENOMIC DNA]</scope>
    <source>
        <strain evidence="1 2">CCNUN1</strain>
    </source>
</reference>
<evidence type="ECO:0000313" key="2">
    <source>
        <dbReference type="Proteomes" id="UP000232003"/>
    </source>
</evidence>
<sequence>MYLLLGKNLAIASCTKALEVRNDKCFRRVTEEGYSNPK</sequence>
<organism evidence="1 2">
    <name type="scientific">Nostoc flagelliforme CCNUN1</name>
    <dbReference type="NCBI Taxonomy" id="2038116"/>
    <lineage>
        <taxon>Bacteria</taxon>
        <taxon>Bacillati</taxon>
        <taxon>Cyanobacteriota</taxon>
        <taxon>Cyanophyceae</taxon>
        <taxon>Nostocales</taxon>
        <taxon>Nostocaceae</taxon>
        <taxon>Nostoc</taxon>
    </lineage>
</organism>
<dbReference type="KEGG" id="nfl:COO91_01459"/>
<gene>
    <name evidence="1" type="ORF">COO91_01459</name>
</gene>
<protein>
    <submittedName>
        <fullName evidence="1">Uncharacterized protein</fullName>
    </submittedName>
</protein>
<proteinExistence type="predicted"/>
<dbReference type="Proteomes" id="UP000232003">
    <property type="component" value="Chromosome"/>
</dbReference>
<evidence type="ECO:0000313" key="1">
    <source>
        <dbReference type="EMBL" id="AUB35569.1"/>
    </source>
</evidence>
<name>A0A2K8SJE6_9NOSO</name>
<keyword evidence="2" id="KW-1185">Reference proteome</keyword>